<protein>
    <submittedName>
        <fullName evidence="2">UPF0716 protein FxsA</fullName>
    </submittedName>
</protein>
<dbReference type="GO" id="GO:0016020">
    <property type="term" value="C:membrane"/>
    <property type="evidence" value="ECO:0007669"/>
    <property type="project" value="InterPro"/>
</dbReference>
<keyword evidence="3" id="KW-1185">Reference proteome</keyword>
<dbReference type="InterPro" id="IPR007313">
    <property type="entry name" value="FxsA"/>
</dbReference>
<keyword evidence="1" id="KW-1133">Transmembrane helix</keyword>
<dbReference type="OrthoDB" id="9792788at2"/>
<evidence type="ECO:0000313" key="3">
    <source>
        <dbReference type="Proteomes" id="UP000199409"/>
    </source>
</evidence>
<dbReference type="RefSeq" id="WP_092349887.1">
    <property type="nucleotide sequence ID" value="NZ_FNQN01000009.1"/>
</dbReference>
<dbReference type="EMBL" id="FNQN01000009">
    <property type="protein sequence ID" value="SEA66804.1"/>
    <property type="molecule type" value="Genomic_DNA"/>
</dbReference>
<reference evidence="2 3" key="1">
    <citation type="submission" date="2016-10" db="EMBL/GenBank/DDBJ databases">
        <authorList>
            <person name="de Groot N.N."/>
        </authorList>
    </citation>
    <scope>NUCLEOTIDE SEQUENCE [LARGE SCALE GENOMIC DNA]</scope>
    <source>
        <strain evidence="2 3">DSM 7343</strain>
    </source>
</reference>
<dbReference type="PANTHER" id="PTHR35335">
    <property type="entry name" value="UPF0716 PROTEIN FXSA"/>
    <property type="match status" value="1"/>
</dbReference>
<keyword evidence="1" id="KW-0472">Membrane</keyword>
<dbReference type="Pfam" id="PF04186">
    <property type="entry name" value="FxsA"/>
    <property type="match status" value="1"/>
</dbReference>
<proteinExistence type="predicted"/>
<name>A0A1H4D269_9BACT</name>
<sequence>MFIKLLIVFTLVPVIELYVLIEAGRQIGFGPTVGMVFVTGIAGAYLARSQGFELINRIQVNLNQHHLPATEMIDGAMILAGGLLLLTPGFCTDLFGFCLLTPATRKYFKVWIQRWLELKIQQGKINVRHF</sequence>
<gene>
    <name evidence="2" type="ORF">SAMN05660420_02797</name>
</gene>
<dbReference type="NCBIfam" id="NF008528">
    <property type="entry name" value="PRK11463.1-2"/>
    <property type="match status" value="1"/>
</dbReference>
<accession>A0A1H4D269</accession>
<dbReference type="Proteomes" id="UP000199409">
    <property type="component" value="Unassembled WGS sequence"/>
</dbReference>
<evidence type="ECO:0000313" key="2">
    <source>
        <dbReference type="EMBL" id="SEA66804.1"/>
    </source>
</evidence>
<organism evidence="2 3">
    <name type="scientific">Desulfuromusa kysingii</name>
    <dbReference type="NCBI Taxonomy" id="37625"/>
    <lineage>
        <taxon>Bacteria</taxon>
        <taxon>Pseudomonadati</taxon>
        <taxon>Thermodesulfobacteriota</taxon>
        <taxon>Desulfuromonadia</taxon>
        <taxon>Desulfuromonadales</taxon>
        <taxon>Geopsychrobacteraceae</taxon>
        <taxon>Desulfuromusa</taxon>
    </lineage>
</organism>
<dbReference type="AlphaFoldDB" id="A0A1H4D269"/>
<dbReference type="PANTHER" id="PTHR35335:SF1">
    <property type="entry name" value="UPF0716 PROTEIN FXSA"/>
    <property type="match status" value="1"/>
</dbReference>
<feature type="transmembrane region" description="Helical" evidence="1">
    <location>
        <begin position="27"/>
        <end position="47"/>
    </location>
</feature>
<keyword evidence="1" id="KW-0812">Transmembrane</keyword>
<dbReference type="STRING" id="37625.SAMN05660420_02797"/>
<evidence type="ECO:0000256" key="1">
    <source>
        <dbReference type="SAM" id="Phobius"/>
    </source>
</evidence>